<evidence type="ECO:0000256" key="6">
    <source>
        <dbReference type="ARBA" id="ARBA00022737"/>
    </source>
</evidence>
<dbReference type="EC" id="2.5.1.60" evidence="9"/>
<feature type="domain" description="Prenyltransferase alpha-alpha toroid" evidence="11">
    <location>
        <begin position="33"/>
        <end position="331"/>
    </location>
</feature>
<dbReference type="eggNOG" id="KOG0366">
    <property type="taxonomic scope" value="Eukaryota"/>
</dbReference>
<dbReference type="STRING" id="564608.C1N0H3"/>
<comment type="function">
    <text evidence="9">Catalyzes the transfer of a geranylgeranyl moiety from geranylgeranyl diphosphate to both cysteines of proteins with the C-terminal sequence -XXCC, -XCXC and -CCXX.</text>
</comment>
<dbReference type="GO" id="GO:0004663">
    <property type="term" value="F:Rab geranylgeranyltransferase activity"/>
    <property type="evidence" value="ECO:0007669"/>
    <property type="project" value="UniProtKB-UniRule"/>
</dbReference>
<evidence type="ECO:0000256" key="4">
    <source>
        <dbReference type="ARBA" id="ARBA00022679"/>
    </source>
</evidence>
<dbReference type="GeneID" id="9686829"/>
<dbReference type="KEGG" id="mpp:MICPUCDRAFT_44694"/>
<reference evidence="12 13" key="1">
    <citation type="journal article" date="2009" name="Science">
        <title>Green evolution and dynamic adaptations revealed by genomes of the marine picoeukaryotes Micromonas.</title>
        <authorList>
            <person name="Worden A.Z."/>
            <person name="Lee J.H."/>
            <person name="Mock T."/>
            <person name="Rouze P."/>
            <person name="Simmons M.P."/>
            <person name="Aerts A.L."/>
            <person name="Allen A.E."/>
            <person name="Cuvelier M.L."/>
            <person name="Derelle E."/>
            <person name="Everett M.V."/>
            <person name="Foulon E."/>
            <person name="Grimwood J."/>
            <person name="Gundlach H."/>
            <person name="Henrissat B."/>
            <person name="Napoli C."/>
            <person name="McDonald S.M."/>
            <person name="Parker M.S."/>
            <person name="Rombauts S."/>
            <person name="Salamov A."/>
            <person name="Von Dassow P."/>
            <person name="Badger J.H."/>
            <person name="Coutinho P.M."/>
            <person name="Demir E."/>
            <person name="Dubchak I."/>
            <person name="Gentemann C."/>
            <person name="Eikrem W."/>
            <person name="Gready J.E."/>
            <person name="John U."/>
            <person name="Lanier W."/>
            <person name="Lindquist E.A."/>
            <person name="Lucas S."/>
            <person name="Mayer K.F."/>
            <person name="Moreau H."/>
            <person name="Not F."/>
            <person name="Otillar R."/>
            <person name="Panaud O."/>
            <person name="Pangilinan J."/>
            <person name="Paulsen I."/>
            <person name="Piegu B."/>
            <person name="Poliakov A."/>
            <person name="Robbens S."/>
            <person name="Schmutz J."/>
            <person name="Toulza E."/>
            <person name="Wyss T."/>
            <person name="Zelensky A."/>
            <person name="Zhou K."/>
            <person name="Armbrust E.V."/>
            <person name="Bhattacharya D."/>
            <person name="Goodenough U.W."/>
            <person name="Van de Peer Y."/>
            <person name="Grigoriev I.V."/>
        </authorList>
    </citation>
    <scope>NUCLEOTIDE SEQUENCE [LARGE SCALE GENOMIC DNA]</scope>
    <source>
        <strain evidence="12 13">CCMP1545</strain>
    </source>
</reference>
<evidence type="ECO:0000256" key="3">
    <source>
        <dbReference type="ARBA" id="ARBA00022602"/>
    </source>
</evidence>
<gene>
    <name evidence="12" type="ORF">MICPUCDRAFT_44694</name>
</gene>
<dbReference type="InterPro" id="IPR026873">
    <property type="entry name" value="Ptb1"/>
</dbReference>
<dbReference type="RefSeq" id="XP_003061640.1">
    <property type="nucleotide sequence ID" value="XM_003061594.1"/>
</dbReference>
<keyword evidence="3 9" id="KW-0637">Prenyltransferase</keyword>
<dbReference type="InterPro" id="IPR045089">
    <property type="entry name" value="PGGT1B-like"/>
</dbReference>
<keyword evidence="6" id="KW-0677">Repeat</keyword>
<dbReference type="SUPFAM" id="SSF48239">
    <property type="entry name" value="Terpenoid cyclases/Protein prenyltransferases"/>
    <property type="match status" value="1"/>
</dbReference>
<feature type="compositionally biased region" description="Low complexity" evidence="10">
    <location>
        <begin position="9"/>
        <end position="18"/>
    </location>
</feature>
<evidence type="ECO:0000256" key="5">
    <source>
        <dbReference type="ARBA" id="ARBA00022723"/>
    </source>
</evidence>
<keyword evidence="7 9" id="KW-0862">Zinc</keyword>
<evidence type="ECO:0000256" key="8">
    <source>
        <dbReference type="ARBA" id="ARBA00047658"/>
    </source>
</evidence>
<keyword evidence="4 9" id="KW-0808">Transferase</keyword>
<dbReference type="Gene3D" id="1.50.10.20">
    <property type="match status" value="1"/>
</dbReference>
<accession>C1N0H3</accession>
<comment type="subunit">
    <text evidence="2">Heterodimer of an alpha and a beta subunit.</text>
</comment>
<dbReference type="Proteomes" id="UP000001876">
    <property type="component" value="Unassembled WGS sequence"/>
</dbReference>
<evidence type="ECO:0000256" key="10">
    <source>
        <dbReference type="SAM" id="MobiDB-lite"/>
    </source>
</evidence>
<protein>
    <recommendedName>
        <fullName evidence="9">Geranylgeranyl transferase type-2 subunit beta</fullName>
        <ecNumber evidence="9">2.5.1.60</ecNumber>
    </recommendedName>
</protein>
<comment type="cofactor">
    <cofactor evidence="9">
        <name>Zn(2+)</name>
        <dbReference type="ChEBI" id="CHEBI:29105"/>
    </cofactor>
    <text evidence="9">Binds 1 zinc ion per subunit.</text>
</comment>
<keyword evidence="5 9" id="KW-0479">Metal-binding</keyword>
<dbReference type="InterPro" id="IPR001330">
    <property type="entry name" value="Prenyltrans"/>
</dbReference>
<dbReference type="EMBL" id="GG663744">
    <property type="protein sequence ID" value="EEH54270.1"/>
    <property type="molecule type" value="Genomic_DNA"/>
</dbReference>
<comment type="catalytic activity">
    <reaction evidence="8 9">
        <text>geranylgeranyl diphosphate + L-cysteinyl-[protein] = S-geranylgeranyl-L-cysteinyl-[protein] + diphosphate</text>
        <dbReference type="Rhea" id="RHEA:21240"/>
        <dbReference type="Rhea" id="RHEA-COMP:10131"/>
        <dbReference type="Rhea" id="RHEA-COMP:11537"/>
        <dbReference type="ChEBI" id="CHEBI:29950"/>
        <dbReference type="ChEBI" id="CHEBI:33019"/>
        <dbReference type="ChEBI" id="CHEBI:57533"/>
        <dbReference type="ChEBI" id="CHEBI:86021"/>
        <dbReference type="EC" id="2.5.1.60"/>
    </reaction>
</comment>
<name>C1N0H3_MICPC</name>
<evidence type="ECO:0000313" key="13">
    <source>
        <dbReference type="Proteomes" id="UP000001876"/>
    </source>
</evidence>
<evidence type="ECO:0000256" key="2">
    <source>
        <dbReference type="ARBA" id="ARBA00011355"/>
    </source>
</evidence>
<dbReference type="GO" id="GO:0072657">
    <property type="term" value="P:protein localization to membrane"/>
    <property type="evidence" value="ECO:0007669"/>
    <property type="project" value="UniProtKB-ARBA"/>
</dbReference>
<dbReference type="OrthoDB" id="5428259at2759"/>
<organism evidence="13">
    <name type="scientific">Micromonas pusilla (strain CCMP1545)</name>
    <name type="common">Picoplanktonic green alga</name>
    <dbReference type="NCBI Taxonomy" id="564608"/>
    <lineage>
        <taxon>Eukaryota</taxon>
        <taxon>Viridiplantae</taxon>
        <taxon>Chlorophyta</taxon>
        <taxon>Mamiellophyceae</taxon>
        <taxon>Mamiellales</taxon>
        <taxon>Mamiellaceae</taxon>
        <taxon>Micromonas</taxon>
    </lineage>
</organism>
<dbReference type="PANTHER" id="PTHR11774">
    <property type="entry name" value="GERANYLGERANYL TRANSFERASE TYPE BETA SUBUNIT"/>
    <property type="match status" value="1"/>
</dbReference>
<dbReference type="CDD" id="cd02894">
    <property type="entry name" value="GGTase-II"/>
    <property type="match status" value="1"/>
</dbReference>
<evidence type="ECO:0000313" key="12">
    <source>
        <dbReference type="EMBL" id="EEH54270.1"/>
    </source>
</evidence>
<dbReference type="InterPro" id="IPR008930">
    <property type="entry name" value="Terpenoid_cyclase/PrenylTrfase"/>
</dbReference>
<dbReference type="PANTHER" id="PTHR11774:SF11">
    <property type="entry name" value="GERANYLGERANYL TRANSFERASE TYPE-2 SUBUNIT BETA"/>
    <property type="match status" value="1"/>
</dbReference>
<dbReference type="GO" id="GO:0046872">
    <property type="term" value="F:metal ion binding"/>
    <property type="evidence" value="ECO:0007669"/>
    <property type="project" value="UniProtKB-KW"/>
</dbReference>
<dbReference type="GO" id="GO:0005968">
    <property type="term" value="C:Rab-protein geranylgeranyltransferase complex"/>
    <property type="evidence" value="ECO:0007669"/>
    <property type="project" value="UniProtKB-UniRule"/>
</dbReference>
<evidence type="ECO:0000256" key="7">
    <source>
        <dbReference type="ARBA" id="ARBA00022833"/>
    </source>
</evidence>
<feature type="region of interest" description="Disordered" evidence="10">
    <location>
        <begin position="1"/>
        <end position="26"/>
    </location>
</feature>
<dbReference type="FunFam" id="1.50.10.20:FF:000012">
    <property type="entry name" value="Geranylgeranyl transferase type-2 subunit beta"/>
    <property type="match status" value="1"/>
</dbReference>
<sequence length="345" mass="36891">MPDEDPTPASASASASASTSRGGVASIPPSRLLSSLHADFIQRASSDDDAIESALTDHLRVSGAYWGLTAMALLGRLDEMDRDGVLAWLARCYDAKKGGYGGNEGHDAHLLYTLSAVQIYALFDRMDLVDADAVAAFAGSLQRDDGSFAGDEWGEIDTRFSYCALCLCKLCGRMDAIDVDAAAAFVDRCKNWDGGYGAEPGGESHAGQIFVCVAALEIAGGDAPGTIDREALGWWLCERQVKAGGLNGRPEKLPDVCYGWWVLSALSILNKLEWIDADALARFILDAQDGEKGGIADRPSDEPDVFHTFFGVAGLSLLGFEGLRRIDPTYALPADVVQRMGLRET</sequence>
<evidence type="ECO:0000256" key="9">
    <source>
        <dbReference type="RuleBase" id="RU365076"/>
    </source>
</evidence>
<dbReference type="AlphaFoldDB" id="C1N0H3"/>
<evidence type="ECO:0000259" key="11">
    <source>
        <dbReference type="Pfam" id="PF00432"/>
    </source>
</evidence>
<proteinExistence type="inferred from homology"/>
<keyword evidence="13" id="KW-1185">Reference proteome</keyword>
<comment type="similarity">
    <text evidence="1 9">Belongs to the protein prenyltransferase subunit beta family.</text>
</comment>
<evidence type="ECO:0000256" key="1">
    <source>
        <dbReference type="ARBA" id="ARBA00010497"/>
    </source>
</evidence>
<dbReference type="Pfam" id="PF00432">
    <property type="entry name" value="Prenyltrans"/>
    <property type="match status" value="1"/>
</dbReference>
<dbReference type="OMA" id="VKRCQCP"/>